<evidence type="ECO:0008006" key="4">
    <source>
        <dbReference type="Google" id="ProtNLM"/>
    </source>
</evidence>
<protein>
    <recommendedName>
        <fullName evidence="4">Lipoprotein</fullName>
    </recommendedName>
</protein>
<comment type="caution">
    <text evidence="2">The sequence shown here is derived from an EMBL/GenBank/DDBJ whole genome shotgun (WGS) entry which is preliminary data.</text>
</comment>
<organism evidence="2 3">
    <name type="scientific">Pedobacter punctiformis</name>
    <dbReference type="NCBI Taxonomy" id="3004097"/>
    <lineage>
        <taxon>Bacteria</taxon>
        <taxon>Pseudomonadati</taxon>
        <taxon>Bacteroidota</taxon>
        <taxon>Sphingobacteriia</taxon>
        <taxon>Sphingobacteriales</taxon>
        <taxon>Sphingobacteriaceae</taxon>
        <taxon>Pedobacter</taxon>
    </lineage>
</organism>
<proteinExistence type="predicted"/>
<sequence length="208" mass="22957">MKTLKFFVFGLSLGLAACQSSTNSNHKADSIASIESGPGKIVDERFLIVPGISIGKISIGEDMQEVFKKTGNADDGDAAMGKAWGIWYGKVSKGDRKDELAIYSAYRDSNMVVKEVKQIRITSGLYKTQDGFGTGRTLNDTKMKFPAMEILSAYLNPDKDTIFIYDSKPDGIGFEFVNKKSVALTVHPKQKSLNETYLTLHPEWKAVK</sequence>
<name>A0ABT4L8S0_9SPHI</name>
<dbReference type="RefSeq" id="WP_269427383.1">
    <property type="nucleotide sequence ID" value="NZ_JAPWGM010000003.1"/>
</dbReference>
<evidence type="ECO:0000313" key="3">
    <source>
        <dbReference type="Proteomes" id="UP001144347"/>
    </source>
</evidence>
<evidence type="ECO:0000313" key="2">
    <source>
        <dbReference type="EMBL" id="MCZ4244312.1"/>
    </source>
</evidence>
<feature type="signal peptide" evidence="1">
    <location>
        <begin position="1"/>
        <end position="17"/>
    </location>
</feature>
<gene>
    <name evidence="2" type="ORF">O0955_09885</name>
</gene>
<keyword evidence="3" id="KW-1185">Reference proteome</keyword>
<dbReference type="PROSITE" id="PS51257">
    <property type="entry name" value="PROKAR_LIPOPROTEIN"/>
    <property type="match status" value="1"/>
</dbReference>
<keyword evidence="1" id="KW-0732">Signal</keyword>
<reference evidence="2" key="1">
    <citation type="submission" date="2022-12" db="EMBL/GenBank/DDBJ databases">
        <title>Genome sequence of HCMS5-2.</title>
        <authorList>
            <person name="Woo H."/>
        </authorList>
    </citation>
    <scope>NUCLEOTIDE SEQUENCE</scope>
    <source>
        <strain evidence="2">HCMS5-2</strain>
    </source>
</reference>
<dbReference type="Proteomes" id="UP001144347">
    <property type="component" value="Unassembled WGS sequence"/>
</dbReference>
<dbReference type="EMBL" id="JAPWGM010000003">
    <property type="protein sequence ID" value="MCZ4244312.1"/>
    <property type="molecule type" value="Genomic_DNA"/>
</dbReference>
<feature type="chain" id="PRO_5046586314" description="Lipoprotein" evidence="1">
    <location>
        <begin position="18"/>
        <end position="208"/>
    </location>
</feature>
<evidence type="ECO:0000256" key="1">
    <source>
        <dbReference type="SAM" id="SignalP"/>
    </source>
</evidence>
<accession>A0ABT4L8S0</accession>